<dbReference type="Gene3D" id="3.40.50.1820">
    <property type="entry name" value="alpha/beta hydrolase"/>
    <property type="match status" value="1"/>
</dbReference>
<dbReference type="EMBL" id="UINC01029537">
    <property type="protein sequence ID" value="SVB12426.1"/>
    <property type="molecule type" value="Genomic_DNA"/>
</dbReference>
<protein>
    <recommendedName>
        <fullName evidence="1">Serine aminopeptidase S33 domain-containing protein</fullName>
    </recommendedName>
</protein>
<dbReference type="AlphaFoldDB" id="A0A382BF27"/>
<proteinExistence type="predicted"/>
<gene>
    <name evidence="2" type="ORF">METZ01_LOCUS165280</name>
</gene>
<dbReference type="PANTHER" id="PTHR11614">
    <property type="entry name" value="PHOSPHOLIPASE-RELATED"/>
    <property type="match status" value="1"/>
</dbReference>
<dbReference type="InterPro" id="IPR022742">
    <property type="entry name" value="Hydrolase_4"/>
</dbReference>
<sequence length="253" mass="29379">MGHTEFFDKNNYEFNNKSRNGIYIIHGFSNSTYEVRELAEYLGNNGFYTRADNLPGHGTTADDCNRCKYNDWIKFVEKGVSEMNAKCDNIFIIGISLGSDLAIYLATKFQLSGVVFAATVLKFNNEFKIRILNTIFHSFFPKIDKRKTYNKKFRDTYDYYGYDVYPLTGLNEMRKLTNIVRPILNQVTSPALIIYSKRDVLSLRANFDIVFDNISSNIKETLVLEKSTHNIFTKSSEQQIVFNKILSFFQERL</sequence>
<dbReference type="InterPro" id="IPR051044">
    <property type="entry name" value="MAG_DAG_Lipase"/>
</dbReference>
<name>A0A382BF27_9ZZZZ</name>
<dbReference type="SUPFAM" id="SSF53474">
    <property type="entry name" value="alpha/beta-Hydrolases"/>
    <property type="match status" value="1"/>
</dbReference>
<evidence type="ECO:0000313" key="2">
    <source>
        <dbReference type="EMBL" id="SVB12426.1"/>
    </source>
</evidence>
<evidence type="ECO:0000259" key="1">
    <source>
        <dbReference type="Pfam" id="PF12146"/>
    </source>
</evidence>
<feature type="domain" description="Serine aminopeptidase S33" evidence="1">
    <location>
        <begin position="18"/>
        <end position="233"/>
    </location>
</feature>
<dbReference type="InterPro" id="IPR029058">
    <property type="entry name" value="AB_hydrolase_fold"/>
</dbReference>
<organism evidence="2">
    <name type="scientific">marine metagenome</name>
    <dbReference type="NCBI Taxonomy" id="408172"/>
    <lineage>
        <taxon>unclassified sequences</taxon>
        <taxon>metagenomes</taxon>
        <taxon>ecological metagenomes</taxon>
    </lineage>
</organism>
<reference evidence="2" key="1">
    <citation type="submission" date="2018-05" db="EMBL/GenBank/DDBJ databases">
        <authorList>
            <person name="Lanie J.A."/>
            <person name="Ng W.-L."/>
            <person name="Kazmierczak K.M."/>
            <person name="Andrzejewski T.M."/>
            <person name="Davidsen T.M."/>
            <person name="Wayne K.J."/>
            <person name="Tettelin H."/>
            <person name="Glass J.I."/>
            <person name="Rusch D."/>
            <person name="Podicherti R."/>
            <person name="Tsui H.-C.T."/>
            <person name="Winkler M.E."/>
        </authorList>
    </citation>
    <scope>NUCLEOTIDE SEQUENCE</scope>
</reference>
<accession>A0A382BF27</accession>
<dbReference type="GO" id="GO:0052689">
    <property type="term" value="F:carboxylic ester hydrolase activity"/>
    <property type="evidence" value="ECO:0007669"/>
    <property type="project" value="InterPro"/>
</dbReference>
<dbReference type="InterPro" id="IPR012354">
    <property type="entry name" value="Esterase_lipase"/>
</dbReference>
<dbReference type="Pfam" id="PF12146">
    <property type="entry name" value="Hydrolase_4"/>
    <property type="match status" value="1"/>
</dbReference>
<dbReference type="PIRSF" id="PIRSF017388">
    <property type="entry name" value="Esterase_lipase"/>
    <property type="match status" value="1"/>
</dbReference>